<dbReference type="CDD" id="cd01647">
    <property type="entry name" value="RT_LTR"/>
    <property type="match status" value="1"/>
</dbReference>
<keyword evidence="1" id="KW-0511">Multifunctional enzyme</keyword>
<evidence type="ECO:0000256" key="1">
    <source>
        <dbReference type="ARBA" id="ARBA00023268"/>
    </source>
</evidence>
<dbReference type="Pfam" id="PF00665">
    <property type="entry name" value="rve"/>
    <property type="match status" value="1"/>
</dbReference>
<dbReference type="InterPro" id="IPR001584">
    <property type="entry name" value="Integrase_cat-core"/>
</dbReference>
<dbReference type="SUPFAM" id="SSF56672">
    <property type="entry name" value="DNA/RNA polymerases"/>
    <property type="match status" value="1"/>
</dbReference>
<dbReference type="PANTHER" id="PTHR37984">
    <property type="entry name" value="PROTEIN CBG26694"/>
    <property type="match status" value="1"/>
</dbReference>
<dbReference type="EMBL" id="JBJQOH010000006">
    <property type="protein sequence ID" value="KAL3682295.1"/>
    <property type="molecule type" value="Genomic_DNA"/>
</dbReference>
<dbReference type="Gene3D" id="3.10.10.10">
    <property type="entry name" value="HIV Type 1 Reverse Transcriptase, subunit A, domain 1"/>
    <property type="match status" value="1"/>
</dbReference>
<accession>A0ABD3GVX3</accession>
<dbReference type="Gene3D" id="3.30.70.270">
    <property type="match status" value="2"/>
</dbReference>
<gene>
    <name evidence="4" type="ORF">R1sor_000317</name>
</gene>
<feature type="coiled-coil region" evidence="2">
    <location>
        <begin position="743"/>
        <end position="770"/>
    </location>
</feature>
<sequence length="849" mass="98265">MIPRDAWKELEAWEGKKLRVSTSLTESEEQMYCKFLQNYRDIFAFQMSDLKGILPEIGTHRIDIKPDAVPVRQLQYRLNQKYSLLVKENLDSLLDAGFIYPILSSDWVSPIVVVPKKATGKIRVCQDFQKLNEVTLKDHHPLPFTDVILDQVAGYEQYSFLDGFSGYNQVFLKPEDCEKTTFTTDWGTFAYKVMPFGLTNAPATFQRMMTNIFRDYLRKFIEVFLDDFCVFSNRADHLDKLEKTFQKCCDSRLCLHPEKSSIGMTEGILLEHRISAAGIEVDTEKVAIIVELQPPRCLRDVRAFLGSTGYYRRFIWKYAEVAGPLTNLLKKVVAWTWGAREQAAFESLKKRLVSAPVLIPPNWDKPFHVYVDTSAFAIGVILSQKDDSKLDHPIYFSGKKLSDAERKYTTTEREALGMLYRVSIDDVPKDSWYSDIWRFILLQEYPRLMGREEKMVFLRKVGPFEVHNDRLFKYGLDEVYRRCLERDEVEVVIRSLHGGLEGGHFGVQTTAKKVLAHGYWWPTVFRDVAAFIKKCDPCQRTGKPTPTSRWPLTPIMPLAPFERWGIDFVGPIAPATQGTQSRYILLATDYFTRMVEAEATKKDDVATVAQFLFDRIICRYGCPLELVSDRGTHFINKTIAEMSEQYEIRHRKTTPYNPKANGMMERSNGILSKILKKITQIFIYEWDRKLPSALLAYRTAQKTTTDCTPFFMCYGMDPILPIELDVPTFRVQIEERLNSEDSCESRQLALAKLEEERLRVKKEAGLLQAKRKLKYDKKLRKGYLDVRKGDLALLFDSRRQHFLGKLHLNWGGSYSVIEVFDNHIVQLADMTGELLPTRTNGWSVKRYFT</sequence>
<dbReference type="InterPro" id="IPR043128">
    <property type="entry name" value="Rev_trsase/Diguanyl_cyclase"/>
</dbReference>
<dbReference type="InterPro" id="IPR041577">
    <property type="entry name" value="RT_RNaseH_2"/>
</dbReference>
<dbReference type="InterPro" id="IPR043502">
    <property type="entry name" value="DNA/RNA_pol_sf"/>
</dbReference>
<name>A0ABD3GVX3_9MARC</name>
<keyword evidence="5" id="KW-1185">Reference proteome</keyword>
<evidence type="ECO:0000256" key="2">
    <source>
        <dbReference type="SAM" id="Coils"/>
    </source>
</evidence>
<dbReference type="InterPro" id="IPR000477">
    <property type="entry name" value="RT_dom"/>
</dbReference>
<reference evidence="4 5" key="1">
    <citation type="submission" date="2024-09" db="EMBL/GenBank/DDBJ databases">
        <title>Chromosome-scale assembly of Riccia sorocarpa.</title>
        <authorList>
            <person name="Paukszto L."/>
        </authorList>
    </citation>
    <scope>NUCLEOTIDE SEQUENCE [LARGE SCALE GENOMIC DNA]</scope>
    <source>
        <strain evidence="4">LP-2024</strain>
        <tissue evidence="4">Aerial parts of the thallus</tissue>
    </source>
</reference>
<evidence type="ECO:0000313" key="5">
    <source>
        <dbReference type="Proteomes" id="UP001633002"/>
    </source>
</evidence>
<keyword evidence="2" id="KW-0175">Coiled coil</keyword>
<dbReference type="InterPro" id="IPR041588">
    <property type="entry name" value="Integrase_H2C2"/>
</dbReference>
<dbReference type="Pfam" id="PF00078">
    <property type="entry name" value="RVT_1"/>
    <property type="match status" value="1"/>
</dbReference>
<dbReference type="InterPro" id="IPR050951">
    <property type="entry name" value="Retrovirus_Pol_polyprotein"/>
</dbReference>
<dbReference type="InterPro" id="IPR036397">
    <property type="entry name" value="RNaseH_sf"/>
</dbReference>
<dbReference type="GO" id="GO:0003824">
    <property type="term" value="F:catalytic activity"/>
    <property type="evidence" value="ECO:0007669"/>
    <property type="project" value="UniProtKB-KW"/>
</dbReference>
<proteinExistence type="predicted"/>
<comment type="caution">
    <text evidence="4">The sequence shown here is derived from an EMBL/GenBank/DDBJ whole genome shotgun (WGS) entry which is preliminary data.</text>
</comment>
<dbReference type="FunFam" id="3.30.70.270:FF:000020">
    <property type="entry name" value="Transposon Tf2-6 polyprotein-like Protein"/>
    <property type="match status" value="1"/>
</dbReference>
<dbReference type="SUPFAM" id="SSF53098">
    <property type="entry name" value="Ribonuclease H-like"/>
    <property type="match status" value="1"/>
</dbReference>
<dbReference type="Gene3D" id="3.30.420.10">
    <property type="entry name" value="Ribonuclease H-like superfamily/Ribonuclease H"/>
    <property type="match status" value="1"/>
</dbReference>
<evidence type="ECO:0000259" key="3">
    <source>
        <dbReference type="PROSITE" id="PS50994"/>
    </source>
</evidence>
<organism evidence="4 5">
    <name type="scientific">Riccia sorocarpa</name>
    <dbReference type="NCBI Taxonomy" id="122646"/>
    <lineage>
        <taxon>Eukaryota</taxon>
        <taxon>Viridiplantae</taxon>
        <taxon>Streptophyta</taxon>
        <taxon>Embryophyta</taxon>
        <taxon>Marchantiophyta</taxon>
        <taxon>Marchantiopsida</taxon>
        <taxon>Marchantiidae</taxon>
        <taxon>Marchantiales</taxon>
        <taxon>Ricciaceae</taxon>
        <taxon>Riccia</taxon>
    </lineage>
</organism>
<dbReference type="FunFam" id="3.30.420.10:FF:000032">
    <property type="entry name" value="Retrovirus-related Pol polyprotein from transposon 297-like Protein"/>
    <property type="match status" value="1"/>
</dbReference>
<feature type="domain" description="Integrase catalytic" evidence="3">
    <location>
        <begin position="556"/>
        <end position="717"/>
    </location>
</feature>
<evidence type="ECO:0000313" key="4">
    <source>
        <dbReference type="EMBL" id="KAL3682295.1"/>
    </source>
</evidence>
<dbReference type="Pfam" id="PF17919">
    <property type="entry name" value="RT_RNaseH_2"/>
    <property type="match status" value="1"/>
</dbReference>
<protein>
    <recommendedName>
        <fullName evidence="3">Integrase catalytic domain-containing protein</fullName>
    </recommendedName>
</protein>
<dbReference type="Pfam" id="PF17921">
    <property type="entry name" value="Integrase_H2C2"/>
    <property type="match status" value="1"/>
</dbReference>
<dbReference type="Proteomes" id="UP001633002">
    <property type="component" value="Unassembled WGS sequence"/>
</dbReference>
<dbReference type="AlphaFoldDB" id="A0ABD3GVX3"/>
<dbReference type="PANTHER" id="PTHR37984:SF5">
    <property type="entry name" value="PROTEIN NYNRIN-LIKE"/>
    <property type="match status" value="1"/>
</dbReference>
<dbReference type="Gene3D" id="1.10.340.70">
    <property type="match status" value="1"/>
</dbReference>
<dbReference type="PROSITE" id="PS50994">
    <property type="entry name" value="INTEGRASE"/>
    <property type="match status" value="1"/>
</dbReference>
<dbReference type="InterPro" id="IPR012337">
    <property type="entry name" value="RNaseH-like_sf"/>
</dbReference>